<gene>
    <name evidence="1" type="ORF">TrRE_jg1359</name>
</gene>
<proteinExistence type="predicted"/>
<evidence type="ECO:0000313" key="2">
    <source>
        <dbReference type="Proteomes" id="UP001165082"/>
    </source>
</evidence>
<dbReference type="EMBL" id="BRXZ01002414">
    <property type="protein sequence ID" value="GMH61590.1"/>
    <property type="molecule type" value="Genomic_DNA"/>
</dbReference>
<feature type="non-terminal residue" evidence="1">
    <location>
        <position position="127"/>
    </location>
</feature>
<evidence type="ECO:0000313" key="1">
    <source>
        <dbReference type="EMBL" id="GMH61590.1"/>
    </source>
</evidence>
<reference evidence="1" key="1">
    <citation type="submission" date="2022-07" db="EMBL/GenBank/DDBJ databases">
        <title>Genome analysis of Parmales, a sister group of diatoms, reveals the evolutionary specialization of diatoms from phago-mixotrophs to photoautotrophs.</title>
        <authorList>
            <person name="Ban H."/>
            <person name="Sato S."/>
            <person name="Yoshikawa S."/>
            <person name="Kazumasa Y."/>
            <person name="Nakamura Y."/>
            <person name="Ichinomiya M."/>
            <person name="Saitoh K."/>
            <person name="Sato N."/>
            <person name="Blanc-Mathieu R."/>
            <person name="Endo H."/>
            <person name="Kuwata A."/>
            <person name="Ogata H."/>
        </authorList>
    </citation>
    <scope>NUCLEOTIDE SEQUENCE</scope>
</reference>
<accession>A0A9W7A236</accession>
<comment type="caution">
    <text evidence="1">The sequence shown here is derived from an EMBL/GenBank/DDBJ whole genome shotgun (WGS) entry which is preliminary data.</text>
</comment>
<organism evidence="1 2">
    <name type="scientific">Triparma retinervis</name>
    <dbReference type="NCBI Taxonomy" id="2557542"/>
    <lineage>
        <taxon>Eukaryota</taxon>
        <taxon>Sar</taxon>
        <taxon>Stramenopiles</taxon>
        <taxon>Ochrophyta</taxon>
        <taxon>Bolidophyceae</taxon>
        <taxon>Parmales</taxon>
        <taxon>Triparmaceae</taxon>
        <taxon>Triparma</taxon>
    </lineage>
</organism>
<keyword evidence="2" id="KW-1185">Reference proteome</keyword>
<dbReference type="Proteomes" id="UP001165082">
    <property type="component" value="Unassembled WGS sequence"/>
</dbReference>
<sequence length="127" mass="13696">MSALGELMVSSIRYCGLLNMRKDLVLGIMLMLKRPSKEERGRIIELLEEASEGGGGMGEEVIVPAAVSIMGHQVEEIRILAANVVGRFGRECGKEVREEVVGGRMVEGLKGEKNKVVAKAIMAAGKE</sequence>
<protein>
    <submittedName>
        <fullName evidence="1">Uncharacterized protein</fullName>
    </submittedName>
</protein>
<name>A0A9W7A236_9STRA</name>
<dbReference type="AlphaFoldDB" id="A0A9W7A236"/>